<proteinExistence type="predicted"/>
<accession>A0A0A9BT35</accession>
<protein>
    <submittedName>
        <fullName evidence="1">Uncharacterized protein</fullName>
    </submittedName>
</protein>
<name>A0A0A9BT35_ARUDO</name>
<reference evidence="1" key="1">
    <citation type="submission" date="2014-09" db="EMBL/GenBank/DDBJ databases">
        <authorList>
            <person name="Magalhaes I.L.F."/>
            <person name="Oliveira U."/>
            <person name="Santos F.R."/>
            <person name="Vidigal T.H.D.A."/>
            <person name="Brescovit A.D."/>
            <person name="Santos A.J."/>
        </authorList>
    </citation>
    <scope>NUCLEOTIDE SEQUENCE</scope>
    <source>
        <tissue evidence="1">Shoot tissue taken approximately 20 cm above the soil surface</tissue>
    </source>
</reference>
<dbReference type="AlphaFoldDB" id="A0A0A9BT35"/>
<reference evidence="1" key="2">
    <citation type="journal article" date="2015" name="Data Brief">
        <title>Shoot transcriptome of the giant reed, Arundo donax.</title>
        <authorList>
            <person name="Barrero R.A."/>
            <person name="Guerrero F.D."/>
            <person name="Moolhuijzen P."/>
            <person name="Goolsby J.A."/>
            <person name="Tidwell J."/>
            <person name="Bellgard S.E."/>
            <person name="Bellgard M.I."/>
        </authorList>
    </citation>
    <scope>NUCLEOTIDE SEQUENCE</scope>
    <source>
        <tissue evidence="1">Shoot tissue taken approximately 20 cm above the soil surface</tissue>
    </source>
</reference>
<dbReference type="EMBL" id="GBRH01232527">
    <property type="protein sequence ID" value="JAD65368.1"/>
    <property type="molecule type" value="Transcribed_RNA"/>
</dbReference>
<evidence type="ECO:0000313" key="1">
    <source>
        <dbReference type="EMBL" id="JAD65368.1"/>
    </source>
</evidence>
<organism evidence="1">
    <name type="scientific">Arundo donax</name>
    <name type="common">Giant reed</name>
    <name type="synonym">Donax arundinaceus</name>
    <dbReference type="NCBI Taxonomy" id="35708"/>
    <lineage>
        <taxon>Eukaryota</taxon>
        <taxon>Viridiplantae</taxon>
        <taxon>Streptophyta</taxon>
        <taxon>Embryophyta</taxon>
        <taxon>Tracheophyta</taxon>
        <taxon>Spermatophyta</taxon>
        <taxon>Magnoliopsida</taxon>
        <taxon>Liliopsida</taxon>
        <taxon>Poales</taxon>
        <taxon>Poaceae</taxon>
        <taxon>PACMAD clade</taxon>
        <taxon>Arundinoideae</taxon>
        <taxon>Arundineae</taxon>
        <taxon>Arundo</taxon>
    </lineage>
</organism>
<sequence>MGTWLERFYPYGIAVCNCNCHWHQVWGSRK</sequence>